<evidence type="ECO:0000313" key="1">
    <source>
        <dbReference type="EMBL" id="KAJ0095419.1"/>
    </source>
</evidence>
<name>A0ACC1B966_9ROSI</name>
<sequence length="572" mass="65971">MLVTRSGNSYNMSNSQNPNTNLPQLQAQITQLAAALEQINHRSWIQWMNAELEMKEQEFGDRGARFEGNGRDFPKGQGERDFNHHLLDELTKGMKVDVLDFFGNLDPNAFEDWLTANEDYFDWFSMFEYRRVRYVCMKLKGHAQVWWGSVEEQLHHTRCVPMSNWEEMKERLKEKYLPIDYEQMMFEEMLQLRQGTLTVDQYTDRFHELTVCSKVLENEQQTLACYHTGLRNDLRKEMLNARLLNVNEAYQLALQVEKQLGLSSGRQMASTDTKQECAPTQLFQKTPLPIDQNRNTVVGDQRGKAKLTGDGPQCYKFEGVEEEEDEESDGEDVEHLGATNLPSCVIHRVLTGTKKKVQVDSDWRRTKIFHTRMEHSGRALNVIIDNRSGMNVISSDAVERLGLIVEKHPTPYRDIHEEVKRRLSLSTAAYTTTANTKQNDRHFDVGDMVLICLRPERFPLGSFTKLHARRVVPFKVAKRLGPNAYVIELPNDYGISSVFNIEDLTKFHGSEEQKPAATNLPTQQDAIICVPKNTAPRDEIASILDHQFVTTRRGGYYKFLVQWKNRPSSDSI</sequence>
<proteinExistence type="predicted"/>
<gene>
    <name evidence="1" type="ORF">Patl1_15534</name>
</gene>
<dbReference type="EMBL" id="CM047902">
    <property type="protein sequence ID" value="KAJ0095419.1"/>
    <property type="molecule type" value="Genomic_DNA"/>
</dbReference>
<comment type="caution">
    <text evidence="1">The sequence shown here is derived from an EMBL/GenBank/DDBJ whole genome shotgun (WGS) entry which is preliminary data.</text>
</comment>
<organism evidence="1 2">
    <name type="scientific">Pistacia atlantica</name>
    <dbReference type="NCBI Taxonomy" id="434234"/>
    <lineage>
        <taxon>Eukaryota</taxon>
        <taxon>Viridiplantae</taxon>
        <taxon>Streptophyta</taxon>
        <taxon>Embryophyta</taxon>
        <taxon>Tracheophyta</taxon>
        <taxon>Spermatophyta</taxon>
        <taxon>Magnoliopsida</taxon>
        <taxon>eudicotyledons</taxon>
        <taxon>Gunneridae</taxon>
        <taxon>Pentapetalae</taxon>
        <taxon>rosids</taxon>
        <taxon>malvids</taxon>
        <taxon>Sapindales</taxon>
        <taxon>Anacardiaceae</taxon>
        <taxon>Pistacia</taxon>
    </lineage>
</organism>
<accession>A0ACC1B966</accession>
<reference evidence="2" key="1">
    <citation type="journal article" date="2023" name="G3 (Bethesda)">
        <title>Genome assembly and association tests identify interacting loci associated with vigor, precocity, and sex in interspecific pistachio rootstocks.</title>
        <authorList>
            <person name="Palmer W."/>
            <person name="Jacygrad E."/>
            <person name="Sagayaradj S."/>
            <person name="Cavanaugh K."/>
            <person name="Han R."/>
            <person name="Bertier L."/>
            <person name="Beede B."/>
            <person name="Kafkas S."/>
            <person name="Golino D."/>
            <person name="Preece J."/>
            <person name="Michelmore R."/>
        </authorList>
    </citation>
    <scope>NUCLEOTIDE SEQUENCE [LARGE SCALE GENOMIC DNA]</scope>
</reference>
<evidence type="ECO:0000313" key="2">
    <source>
        <dbReference type="Proteomes" id="UP001164250"/>
    </source>
</evidence>
<dbReference type="Proteomes" id="UP001164250">
    <property type="component" value="Chromosome 6"/>
</dbReference>
<protein>
    <submittedName>
        <fullName evidence="1">Uncharacterized protein</fullName>
    </submittedName>
</protein>
<keyword evidence="2" id="KW-1185">Reference proteome</keyword>